<feature type="chain" id="PRO_5045232217" evidence="2">
    <location>
        <begin position="24"/>
        <end position="951"/>
    </location>
</feature>
<evidence type="ECO:0000313" key="4">
    <source>
        <dbReference type="EMBL" id="BDU15331.1"/>
    </source>
</evidence>
<dbReference type="RefSeq" id="WP_281780841.1">
    <property type="nucleotide sequence ID" value="NZ_AP027041.1"/>
</dbReference>
<dbReference type="EMBL" id="AP027041">
    <property type="protein sequence ID" value="BDU15331.1"/>
    <property type="molecule type" value="Genomic_DNA"/>
</dbReference>
<keyword evidence="2" id="KW-0732">Signal</keyword>
<dbReference type="Gene3D" id="3.30.379.10">
    <property type="entry name" value="Chitobiase/beta-hexosaminidase domain 2-like"/>
    <property type="match status" value="1"/>
</dbReference>
<dbReference type="Gene3D" id="3.20.20.520">
    <property type="entry name" value="Glycosyl hydrolase family 115"/>
    <property type="match status" value="1"/>
</dbReference>
<reference evidence="4 5" key="1">
    <citation type="journal article" date="2023" name="Int. J. Syst. Evol. Microbiol.">
        <title>Physiological and genomic analyses of cobalamin (vitamin B12)-auxotrophy of Lysobacter auxotrophicus sp. nov., a methionine-auxotrophic chitinolytic bacterium isolated from chitin-treated soil.</title>
        <authorList>
            <person name="Saito A."/>
            <person name="Dohra H."/>
            <person name="Hamada M."/>
            <person name="Moriuchi R."/>
            <person name="Kotsuchibashi Y."/>
            <person name="Mori K."/>
        </authorList>
    </citation>
    <scope>NUCLEOTIDE SEQUENCE [LARGE SCALE GENOMIC DNA]</scope>
    <source>
        <strain evidence="4 5">5-21a</strain>
    </source>
</reference>
<dbReference type="PANTHER" id="PTHR37842">
    <property type="match status" value="1"/>
</dbReference>
<protein>
    <submittedName>
        <fullName evidence="4">Glycosyl hydrolase 115 family protein</fullName>
    </submittedName>
</protein>
<dbReference type="InterPro" id="IPR042301">
    <property type="entry name" value="GH115_sf"/>
</dbReference>
<dbReference type="GO" id="GO:0016787">
    <property type="term" value="F:hydrolase activity"/>
    <property type="evidence" value="ECO:0007669"/>
    <property type="project" value="UniProtKB-KW"/>
</dbReference>
<dbReference type="Pfam" id="PF17829">
    <property type="entry name" value="GH115_C"/>
    <property type="match status" value="1"/>
</dbReference>
<dbReference type="SUPFAM" id="SSF55545">
    <property type="entry name" value="beta-N-acetylhexosaminidase-like domain"/>
    <property type="match status" value="1"/>
</dbReference>
<sequence length="951" mass="105258">MKVLASDAVAALVLLAAPAISRAADDCSQPAAICDDAVAGALALVDHGRVARVIVDDADFPGVLRAARDLEGDLAKVAGGAGWHAKTAIIAGTLGRSPRIDRIVGKHGLDTRGVAGTWEGYSLQVVERPEPGIDRALVVVGADKRGTIFGLYELSRRLGVSPWNWWADVPVQPRETRYIAPGRFVDAPQVRYRGIFLNDEDPALGGWMKATYGGPNHAFYERVFELVLRLKGNYLWPAMWGRAFADDDPRNPQLADEYGIVVGTSHHEPMMRAHVEWKRHGEGAWDYTKNAGNLRTFWRDGIQRMGTHESVVTLGMRGDGDEPMTQDTAIELLQGIVADQRDILREVTGKPPESTPQVWALYKEVQDYFDAGMKVPDDVTLLFADDNWGNIRRLPKPGETRGGGFGVYYHFDYVGGPRNYKWLNTTQIERTWEQMHLAYEYGARQLWIVNVGDLKPMEFPISFFLDHAWKPETFGIDELQRYPARWAAEQFGAQHAREIGELLTRYTQYNARRKPELLSPDTFSLVNDAEADRVLGEWNALVERARVVGAALGPQYRDAYYQLVEYPITASANLTAMYVATGRNRLYAKQGRASANAQGDLARSLFERDAELARVYEQDIAGGKWIHMMSQPRIGYTSWQQPERNLMPALERVVPKPGASMGVAIEGDTAAWPGAKSTAVLPPLDALAARSRTITLFNRGAGPFRFEAAASQPWLRVSPARGEVTDERAVQVDVDWDHVPANARNGRVTLRGDDGTRVVVDVPIDARVDVAHARGFIETDGSIAIEAAHHARAVANGPVEWRTIPNLGRTLSGVASFPVTAPEGRLDERGAWLEYPIHLTRDGAFDVRVVMSPTLDFQHRGGLRYAVSIDGEVPTIVTVKSDPTPDHPDFNAWTRAVSDSVYVGTSRHRAAAGNRTLRIWRVDPGVVLQRVEIARDGARTSYLGAPESPRL</sequence>
<name>A0ABM8D9U8_9GAMM</name>
<evidence type="ECO:0000256" key="1">
    <source>
        <dbReference type="ARBA" id="ARBA00022801"/>
    </source>
</evidence>
<accession>A0ABM8D9U8</accession>
<dbReference type="InterPro" id="IPR041437">
    <property type="entry name" value="GH115_C"/>
</dbReference>
<evidence type="ECO:0000256" key="2">
    <source>
        <dbReference type="SAM" id="SignalP"/>
    </source>
</evidence>
<dbReference type="Gene3D" id="2.60.120.1620">
    <property type="match status" value="1"/>
</dbReference>
<evidence type="ECO:0000259" key="3">
    <source>
        <dbReference type="Pfam" id="PF17829"/>
    </source>
</evidence>
<dbReference type="Pfam" id="PF15979">
    <property type="entry name" value="Glyco_hydro_115"/>
    <property type="match status" value="1"/>
</dbReference>
<gene>
    <name evidence="4" type="ORF">LA521A_05320</name>
</gene>
<dbReference type="Gene3D" id="1.20.58.2150">
    <property type="match status" value="1"/>
</dbReference>
<dbReference type="InterPro" id="IPR031924">
    <property type="entry name" value="GH115"/>
</dbReference>
<keyword evidence="5" id="KW-1185">Reference proteome</keyword>
<dbReference type="PANTHER" id="PTHR37842:SF2">
    <property type="entry name" value="GYLCOSYL HYDROLASE 115 C-TERMINAL DOMAIN-CONTAINING PROTEIN"/>
    <property type="match status" value="1"/>
</dbReference>
<proteinExistence type="predicted"/>
<feature type="domain" description="Gylcosyl hydrolase 115 C-terminal" evidence="3">
    <location>
        <begin position="775"/>
        <end position="947"/>
    </location>
</feature>
<dbReference type="Proteomes" id="UP001317822">
    <property type="component" value="Chromosome"/>
</dbReference>
<keyword evidence="1 4" id="KW-0378">Hydrolase</keyword>
<dbReference type="InterPro" id="IPR029018">
    <property type="entry name" value="Hex-like_dom2"/>
</dbReference>
<feature type="signal peptide" evidence="2">
    <location>
        <begin position="1"/>
        <end position="23"/>
    </location>
</feature>
<evidence type="ECO:0000313" key="5">
    <source>
        <dbReference type="Proteomes" id="UP001317822"/>
    </source>
</evidence>
<organism evidence="4 5">
    <name type="scientific">Lysobacter auxotrophicus</name>
    <dbReference type="NCBI Taxonomy" id="2992573"/>
    <lineage>
        <taxon>Bacteria</taxon>
        <taxon>Pseudomonadati</taxon>
        <taxon>Pseudomonadota</taxon>
        <taxon>Gammaproteobacteria</taxon>
        <taxon>Lysobacterales</taxon>
        <taxon>Lysobacteraceae</taxon>
        <taxon>Lysobacter</taxon>
    </lineage>
</organism>